<evidence type="ECO:0000259" key="1">
    <source>
        <dbReference type="PROSITE" id="PS50011"/>
    </source>
</evidence>
<dbReference type="InParanoid" id="G0P1H0"/>
<proteinExistence type="predicted"/>
<dbReference type="Gene3D" id="1.10.510.10">
    <property type="entry name" value="Transferase(Phosphotransferase) domain 1"/>
    <property type="match status" value="1"/>
</dbReference>
<evidence type="ECO:0000313" key="3">
    <source>
        <dbReference type="Proteomes" id="UP000008068"/>
    </source>
</evidence>
<dbReference type="InterPro" id="IPR000719">
    <property type="entry name" value="Prot_kinase_dom"/>
</dbReference>
<dbReference type="Proteomes" id="UP000008068">
    <property type="component" value="Unassembled WGS sequence"/>
</dbReference>
<dbReference type="Pfam" id="PF00069">
    <property type="entry name" value="Pkinase"/>
    <property type="match status" value="1"/>
</dbReference>
<dbReference type="SUPFAM" id="SSF56112">
    <property type="entry name" value="Protein kinase-like (PK-like)"/>
    <property type="match status" value="1"/>
</dbReference>
<dbReference type="eggNOG" id="KOG1164">
    <property type="taxonomic scope" value="Eukaryota"/>
</dbReference>
<feature type="domain" description="Protein kinase" evidence="1">
    <location>
        <begin position="15"/>
        <end position="302"/>
    </location>
</feature>
<dbReference type="HOGENOM" id="CLU_918975_0_0_1"/>
<gene>
    <name evidence="2" type="ORF">CAEBREN_21473</name>
</gene>
<dbReference type="PROSITE" id="PS50011">
    <property type="entry name" value="PROTEIN_KINASE_DOM"/>
    <property type="match status" value="1"/>
</dbReference>
<evidence type="ECO:0000313" key="2">
    <source>
        <dbReference type="EMBL" id="EGT42348.1"/>
    </source>
</evidence>
<dbReference type="GO" id="GO:0005524">
    <property type="term" value="F:ATP binding"/>
    <property type="evidence" value="ECO:0007669"/>
    <property type="project" value="InterPro"/>
</dbReference>
<dbReference type="PANTHER" id="PTHR11909">
    <property type="entry name" value="CASEIN KINASE-RELATED"/>
    <property type="match status" value="1"/>
</dbReference>
<name>G0P1H0_CAEBE</name>
<dbReference type="STRING" id="135651.G0P1H0"/>
<dbReference type="InterPro" id="IPR050235">
    <property type="entry name" value="CK1_Ser-Thr_kinase"/>
</dbReference>
<dbReference type="AlphaFoldDB" id="G0P1H0"/>
<keyword evidence="3" id="KW-1185">Reference proteome</keyword>
<dbReference type="InterPro" id="IPR011009">
    <property type="entry name" value="Kinase-like_dom_sf"/>
</dbReference>
<accession>G0P1H0</accession>
<protein>
    <recommendedName>
        <fullName evidence="1">Protein kinase domain-containing protein</fullName>
    </recommendedName>
</protein>
<sequence>MPIDIPPGTIVFQEFLIQRQIGVGSSATVFCVRDEANNDYADYKALKLTEINETNRKSFIAEVTALHKLKNLSVIPNIFSFFETKDFFGIVETLQGDSLYSLRTNCGKDSISAKAALCIAYHLFDGIHIFQSQGILHRDVTMRNLCFKTNHKGYMNPIVILDFGSSERIIENPDPLHSESMFKDSRYVTPNMSDQNPTVRKDDAFMAVYLLLELFDWNVFGTHTRATKDSVMRKKLQFETEPEKFTKIPWIIKIVKCLNSNLYEEKPNYAEVKSIIRKAMKDFDPRFYKIDLGRTALGKQYIM</sequence>
<organism evidence="3">
    <name type="scientific">Caenorhabditis brenneri</name>
    <name type="common">Nematode worm</name>
    <dbReference type="NCBI Taxonomy" id="135651"/>
    <lineage>
        <taxon>Eukaryota</taxon>
        <taxon>Metazoa</taxon>
        <taxon>Ecdysozoa</taxon>
        <taxon>Nematoda</taxon>
        <taxon>Chromadorea</taxon>
        <taxon>Rhabditida</taxon>
        <taxon>Rhabditina</taxon>
        <taxon>Rhabditomorpha</taxon>
        <taxon>Rhabditoidea</taxon>
        <taxon>Rhabditidae</taxon>
        <taxon>Peloderinae</taxon>
        <taxon>Caenorhabditis</taxon>
    </lineage>
</organism>
<dbReference type="SMART" id="SM00220">
    <property type="entry name" value="S_TKc"/>
    <property type="match status" value="1"/>
</dbReference>
<reference evidence="3" key="1">
    <citation type="submission" date="2011-07" db="EMBL/GenBank/DDBJ databases">
        <authorList>
            <consortium name="Caenorhabditis brenneri Sequencing and Analysis Consortium"/>
            <person name="Wilson R.K."/>
        </authorList>
    </citation>
    <scope>NUCLEOTIDE SEQUENCE [LARGE SCALE GENOMIC DNA]</scope>
    <source>
        <strain evidence="3">PB2801</strain>
    </source>
</reference>
<dbReference type="EMBL" id="GL380013">
    <property type="protein sequence ID" value="EGT42348.1"/>
    <property type="molecule type" value="Genomic_DNA"/>
</dbReference>
<dbReference type="GO" id="GO:0004672">
    <property type="term" value="F:protein kinase activity"/>
    <property type="evidence" value="ECO:0007669"/>
    <property type="project" value="InterPro"/>
</dbReference>